<dbReference type="InterPro" id="IPR036086">
    <property type="entry name" value="ParB/Sulfiredoxin_sf"/>
</dbReference>
<geneLocation type="plasmid" evidence="2">
    <name>pVPS92-VEB</name>
</geneLocation>
<feature type="region of interest" description="Disordered" evidence="1">
    <location>
        <begin position="335"/>
        <end position="354"/>
    </location>
</feature>
<sequence length="418" mass="48112">MAEKSKVTVRGGNRRSSGLDKMEQVRSKVLEQKQESGSQESSQPWEQTINTGAKDCIRDDLAISSVSPDPKNARDFPVIRPTAEKMFLAQPENAGLPYIVMDKGEILNKTDVNHPLYKHIEKQIEEIILLAEQIRDGGGIYQPIEVYRIGGTDYRIVFGHRRFYSVVYLLGWDSVWPFQVHRQKPKTPKLRQFAENNSRSDLALHEKIYAFKMAYEEILEDDTKVVTKSDMMKLMGLNRSNFYRYLAFSRFPFIYDAARDGFEFINVRDLIEAVRPDEKEFGIEDEESLVKLLKKNIAQLFVNASKPIPNYLIDSELVEDDKGDDLNEIPTETPDTNEVQNNVSQSQNVRETRGRKAKYYVPPKIKNTNAVKTLLTSDVTKMNIEGINWEGIDWEDRAQVNQCLEATIKALEEMMQEN</sequence>
<dbReference type="EMBL" id="KU356480">
    <property type="protein sequence ID" value="ANS55555.1"/>
    <property type="molecule type" value="Genomic_DNA"/>
</dbReference>
<accession>A0A1B1LR73</accession>
<keyword evidence="2" id="KW-0614">Plasmid</keyword>
<dbReference type="RefSeq" id="WP_148511489.1">
    <property type="nucleotide sequence ID" value="NZ_JAESOU010000012.1"/>
</dbReference>
<feature type="region of interest" description="Disordered" evidence="1">
    <location>
        <begin position="1"/>
        <end position="46"/>
    </location>
</feature>
<dbReference type="SUPFAM" id="SSF110849">
    <property type="entry name" value="ParB/Sulfiredoxin"/>
    <property type="match status" value="1"/>
</dbReference>
<reference evidence="2" key="1">
    <citation type="journal article" date="2016" name="Antimicrob. Agents Chemother.">
        <title>Genetic Characterization of a blaVEB-2-carrying plasmid in Vibrio parahaemolyticus.</title>
        <authorList>
            <person name="Li R."/>
            <person name="Ye L."/>
            <person name="Zheng Z."/>
            <person name="Chan E.W."/>
            <person name="Chen S."/>
        </authorList>
    </citation>
    <scope>NUCLEOTIDE SEQUENCE</scope>
    <source>
        <strain evidence="2">VPS92</strain>
        <plasmid evidence="2">pVPS92-VEB</plasmid>
    </source>
</reference>
<feature type="compositionally biased region" description="Basic and acidic residues" evidence="1">
    <location>
        <begin position="17"/>
        <end position="34"/>
    </location>
</feature>
<dbReference type="AlphaFoldDB" id="A0A1B1LR73"/>
<organism evidence="2">
    <name type="scientific">Vibrio parahaemolyticus</name>
    <dbReference type="NCBI Taxonomy" id="670"/>
    <lineage>
        <taxon>Bacteria</taxon>
        <taxon>Pseudomonadati</taxon>
        <taxon>Pseudomonadota</taxon>
        <taxon>Gammaproteobacteria</taxon>
        <taxon>Vibrionales</taxon>
        <taxon>Vibrionaceae</taxon>
        <taxon>Vibrio</taxon>
    </lineage>
</organism>
<protein>
    <submittedName>
        <fullName evidence="2">Uncharacterized protein</fullName>
    </submittedName>
</protein>
<dbReference type="CDD" id="cd16387">
    <property type="entry name" value="ParB_N_Srx"/>
    <property type="match status" value="1"/>
</dbReference>
<feature type="compositionally biased region" description="Low complexity" evidence="1">
    <location>
        <begin position="35"/>
        <end position="46"/>
    </location>
</feature>
<proteinExistence type="predicted"/>
<dbReference type="Gene3D" id="3.90.1530.10">
    <property type="entry name" value="Conserved hypothetical protein from pyrococcus furiosus pfu- 392566-001, ParB domain"/>
    <property type="match status" value="1"/>
</dbReference>
<feature type="compositionally biased region" description="Low complexity" evidence="1">
    <location>
        <begin position="339"/>
        <end position="349"/>
    </location>
</feature>
<name>A0A1B1LR73_VIBPH</name>
<evidence type="ECO:0000313" key="2">
    <source>
        <dbReference type="EMBL" id="ANS55555.1"/>
    </source>
</evidence>
<evidence type="ECO:0000256" key="1">
    <source>
        <dbReference type="SAM" id="MobiDB-lite"/>
    </source>
</evidence>